<keyword evidence="4 5" id="KW-0269">Exonuclease</keyword>
<dbReference type="Pfam" id="PF02601">
    <property type="entry name" value="Exonuc_VII_L"/>
    <property type="match status" value="1"/>
</dbReference>
<dbReference type="GO" id="GO:0005737">
    <property type="term" value="C:cytoplasm"/>
    <property type="evidence" value="ECO:0007669"/>
    <property type="project" value="UniProtKB-SubCell"/>
</dbReference>
<evidence type="ECO:0000259" key="8">
    <source>
        <dbReference type="Pfam" id="PF13742"/>
    </source>
</evidence>
<proteinExistence type="inferred from homology"/>
<organism evidence="9 10">
    <name type="scientific">Aeribacillus pallidus</name>
    <dbReference type="NCBI Taxonomy" id="33936"/>
    <lineage>
        <taxon>Bacteria</taxon>
        <taxon>Bacillati</taxon>
        <taxon>Bacillota</taxon>
        <taxon>Bacilli</taxon>
        <taxon>Bacillales</taxon>
        <taxon>Bacillaceae</taxon>
        <taxon>Aeribacillus</taxon>
    </lineage>
</organism>
<feature type="domain" description="Exonuclease VII large subunit C-terminal" evidence="7">
    <location>
        <begin position="125"/>
        <end position="439"/>
    </location>
</feature>
<keyword evidence="2 5" id="KW-0540">Nuclease</keyword>
<dbReference type="GO" id="GO:0003676">
    <property type="term" value="F:nucleic acid binding"/>
    <property type="evidence" value="ECO:0007669"/>
    <property type="project" value="InterPro"/>
</dbReference>
<dbReference type="Pfam" id="PF13742">
    <property type="entry name" value="tRNA_anti_2"/>
    <property type="match status" value="1"/>
</dbReference>
<feature type="domain" description="OB-fold nucleic acid binding" evidence="8">
    <location>
        <begin position="8"/>
        <end position="102"/>
    </location>
</feature>
<comment type="catalytic activity">
    <reaction evidence="5 6">
        <text>Exonucleolytic cleavage in either 5'- to 3'- or 3'- to 5'-direction to yield nucleoside 5'-phosphates.</text>
        <dbReference type="EC" id="3.1.11.6"/>
    </reaction>
</comment>
<dbReference type="InterPro" id="IPR003753">
    <property type="entry name" value="Exonuc_VII_L"/>
</dbReference>
<keyword evidence="10" id="KW-1185">Reference proteome</keyword>
<comment type="subcellular location">
    <subcellularLocation>
        <location evidence="5 6">Cytoplasm</location>
    </subcellularLocation>
</comment>
<dbReference type="EC" id="3.1.11.6" evidence="5"/>
<evidence type="ECO:0000256" key="6">
    <source>
        <dbReference type="RuleBase" id="RU004355"/>
    </source>
</evidence>
<dbReference type="GO" id="GO:0008855">
    <property type="term" value="F:exodeoxyribonuclease VII activity"/>
    <property type="evidence" value="ECO:0007669"/>
    <property type="project" value="UniProtKB-UniRule"/>
</dbReference>
<evidence type="ECO:0000259" key="7">
    <source>
        <dbReference type="Pfam" id="PF02601"/>
    </source>
</evidence>
<dbReference type="OrthoDB" id="9802795at2"/>
<accession>A0A165XSJ1</accession>
<dbReference type="HAMAP" id="MF_00378">
    <property type="entry name" value="Exonuc_7_L"/>
    <property type="match status" value="1"/>
</dbReference>
<evidence type="ECO:0000313" key="9">
    <source>
        <dbReference type="EMBL" id="KZN96368.1"/>
    </source>
</evidence>
<evidence type="ECO:0000256" key="5">
    <source>
        <dbReference type="HAMAP-Rule" id="MF_00378"/>
    </source>
</evidence>
<dbReference type="STRING" id="33936.AZI98_09955"/>
<evidence type="ECO:0000313" key="10">
    <source>
        <dbReference type="Proteomes" id="UP000076476"/>
    </source>
</evidence>
<dbReference type="NCBIfam" id="TIGR00237">
    <property type="entry name" value="xseA"/>
    <property type="match status" value="1"/>
</dbReference>
<dbReference type="GO" id="GO:0009318">
    <property type="term" value="C:exodeoxyribonuclease VII complex"/>
    <property type="evidence" value="ECO:0007669"/>
    <property type="project" value="UniProtKB-UniRule"/>
</dbReference>
<keyword evidence="3 5" id="KW-0378">Hydrolase</keyword>
<evidence type="ECO:0000256" key="2">
    <source>
        <dbReference type="ARBA" id="ARBA00022722"/>
    </source>
</evidence>
<sequence>MSNKKFVTVSALTKYLKRKFDVDPHLRDIWVKGELSNVKIHDSGHIYFTLKDEHARIQAVMFSSFNRSLPFRPEDGMNVLVRGEITIYQPGGIYQIYAKEMEPDGVGGLYLAFEQLKKKLEQEGLFDVKHKKTIPAFPKTIGVITSPTGAAVRDIITTIKRRYPVAKVVVIPAIVQGVQAGKSIVNKIQLANSLGYFDVLIVGRGGGSIEELWAFNEEMVAREIFKSKIPVISAVGHETDYTIADFVADLRAPTPTGAAELAVPNITDLIEKIRERNIRMTNALKERIKKEKLKLFRLTNSYAFKYPKKLYMQKEQELDILFERFKKAGKRYLSDQTNRYLLLTNRLKNELPYDQIERAKTRMKDLDKKMLREMTALYQQKLNRFQALASKLDALSPLKIMERGYSLVYKQDKLVKSVKQTAEGDFIQIKLQDGTIHCEVSEIEERRS</sequence>
<reference evidence="9 10" key="1">
    <citation type="submission" date="2016-04" db="EMBL/GenBank/DDBJ databases">
        <title>Draft genome sequence of Aeribacillus pallidus 8m3 from petroleum reservoir.</title>
        <authorList>
            <person name="Poltaraus A.B."/>
            <person name="Nazina T.N."/>
            <person name="Tourova T.P."/>
            <person name="Malakho S.M."/>
            <person name="Korshunova A.V."/>
            <person name="Sokolova D.S."/>
        </authorList>
    </citation>
    <scope>NUCLEOTIDE SEQUENCE [LARGE SCALE GENOMIC DNA]</scope>
    <source>
        <strain evidence="9 10">8m3</strain>
    </source>
</reference>
<evidence type="ECO:0000256" key="3">
    <source>
        <dbReference type="ARBA" id="ARBA00022801"/>
    </source>
</evidence>
<comment type="subunit">
    <text evidence="5">Heterooligomer composed of large and small subunits.</text>
</comment>
<protein>
    <recommendedName>
        <fullName evidence="5">Exodeoxyribonuclease 7 large subunit</fullName>
        <ecNumber evidence="5">3.1.11.6</ecNumber>
    </recommendedName>
    <alternativeName>
        <fullName evidence="5">Exodeoxyribonuclease VII large subunit</fullName>
        <shortName evidence="5">Exonuclease VII large subunit</shortName>
    </alternativeName>
</protein>
<dbReference type="EMBL" id="LWBR01000024">
    <property type="protein sequence ID" value="KZN96368.1"/>
    <property type="molecule type" value="Genomic_DNA"/>
</dbReference>
<comment type="function">
    <text evidence="5">Bidirectionally degrades single-stranded DNA into large acid-insoluble oligonucleotides, which are then degraded further into small acid-soluble oligonucleotides.</text>
</comment>
<evidence type="ECO:0000256" key="1">
    <source>
        <dbReference type="ARBA" id="ARBA00022490"/>
    </source>
</evidence>
<dbReference type="PANTHER" id="PTHR30008:SF0">
    <property type="entry name" value="EXODEOXYRIBONUCLEASE 7 LARGE SUBUNIT"/>
    <property type="match status" value="1"/>
</dbReference>
<dbReference type="CDD" id="cd04489">
    <property type="entry name" value="ExoVII_LU_OBF"/>
    <property type="match status" value="1"/>
</dbReference>
<comment type="similarity">
    <text evidence="5 6">Belongs to the XseA family.</text>
</comment>
<accession>A0A164B1I4</accession>
<gene>
    <name evidence="5" type="primary">xseA</name>
    <name evidence="9" type="ORF">AZI98_09955</name>
</gene>
<dbReference type="GO" id="GO:0006308">
    <property type="term" value="P:DNA catabolic process"/>
    <property type="evidence" value="ECO:0007669"/>
    <property type="project" value="UniProtKB-UniRule"/>
</dbReference>
<dbReference type="InterPro" id="IPR025824">
    <property type="entry name" value="OB-fold_nuc-bd_dom"/>
</dbReference>
<comment type="caution">
    <text evidence="9">The sequence shown here is derived from an EMBL/GenBank/DDBJ whole genome shotgun (WGS) entry which is preliminary data.</text>
</comment>
<name>A0A165XSJ1_9BACI</name>
<dbReference type="AlphaFoldDB" id="A0A165XSJ1"/>
<dbReference type="Proteomes" id="UP000076476">
    <property type="component" value="Unassembled WGS sequence"/>
</dbReference>
<dbReference type="GeneID" id="301126788"/>
<dbReference type="RefSeq" id="WP_063388127.1">
    <property type="nucleotide sequence ID" value="NZ_LVHY01000047.1"/>
</dbReference>
<evidence type="ECO:0000256" key="4">
    <source>
        <dbReference type="ARBA" id="ARBA00022839"/>
    </source>
</evidence>
<dbReference type="PANTHER" id="PTHR30008">
    <property type="entry name" value="EXODEOXYRIBONUCLEASE 7 LARGE SUBUNIT"/>
    <property type="match status" value="1"/>
</dbReference>
<keyword evidence="1 5" id="KW-0963">Cytoplasm</keyword>
<dbReference type="InterPro" id="IPR020579">
    <property type="entry name" value="Exonuc_VII_lsu_C"/>
</dbReference>